<reference evidence="4" key="1">
    <citation type="submission" date="2016-11" db="UniProtKB">
        <authorList>
            <consortium name="WormBaseParasite"/>
        </authorList>
    </citation>
    <scope>IDENTIFICATION</scope>
</reference>
<evidence type="ECO:0000313" key="3">
    <source>
        <dbReference type="Proteomes" id="UP000095283"/>
    </source>
</evidence>
<dbReference type="Proteomes" id="UP000095283">
    <property type="component" value="Unplaced"/>
</dbReference>
<keyword evidence="1" id="KW-1133">Transmembrane helix</keyword>
<name>A0A1I7XLV4_HETBA</name>
<dbReference type="AlphaFoldDB" id="A0A1I7XLV4"/>
<dbReference type="Gene3D" id="3.40.50.1000">
    <property type="entry name" value="HAD superfamily/HAD-like"/>
    <property type="match status" value="1"/>
</dbReference>
<dbReference type="WBParaSite" id="Hba_18511">
    <property type="protein sequence ID" value="Hba_18511"/>
    <property type="gene ID" value="Hba_18511"/>
</dbReference>
<dbReference type="PROSITE" id="PS50969">
    <property type="entry name" value="FCP1"/>
    <property type="match status" value="1"/>
</dbReference>
<dbReference type="InterPro" id="IPR023214">
    <property type="entry name" value="HAD_sf"/>
</dbReference>
<proteinExistence type="predicted"/>
<sequence length="288" mass="33433">MSFRLAFSRLQLSIGYPSQSLVKGLRTYCDSKKFKSLLPDRNTASPFYDLTRTADNRSEKYVIRSGDSTLAEGSSSEVYARNSTMNDLDVSEDVEKMKRRKRMERNTRIGGIIVVGGTLAGLVAFCLYYGRAKRDESGNIILDEWSGTFFAPFYRISNSFKLWRDYVIEPAREQLLPDPLPAPYLQPKYTLVIEMKNILIHPEWTYKTGYRFAKRPALDYFLDVVGYPNFEVVINRFRDFILVLFVTKIFDNDIIYTSWNLTRFNPNLLGDLFCNFIQIVNLVHNCNF</sequence>
<organism evidence="3 4">
    <name type="scientific">Heterorhabditis bacteriophora</name>
    <name type="common">Entomopathogenic nematode worm</name>
    <dbReference type="NCBI Taxonomy" id="37862"/>
    <lineage>
        <taxon>Eukaryota</taxon>
        <taxon>Metazoa</taxon>
        <taxon>Ecdysozoa</taxon>
        <taxon>Nematoda</taxon>
        <taxon>Chromadorea</taxon>
        <taxon>Rhabditida</taxon>
        <taxon>Rhabditina</taxon>
        <taxon>Rhabditomorpha</taxon>
        <taxon>Strongyloidea</taxon>
        <taxon>Heterorhabditidae</taxon>
        <taxon>Heterorhabditis</taxon>
    </lineage>
</organism>
<evidence type="ECO:0000256" key="1">
    <source>
        <dbReference type="SAM" id="Phobius"/>
    </source>
</evidence>
<evidence type="ECO:0000313" key="4">
    <source>
        <dbReference type="WBParaSite" id="Hba_18511"/>
    </source>
</evidence>
<keyword evidence="1" id="KW-0812">Transmembrane</keyword>
<feature type="transmembrane region" description="Helical" evidence="1">
    <location>
        <begin position="109"/>
        <end position="130"/>
    </location>
</feature>
<protein>
    <submittedName>
        <fullName evidence="4">Mitochondrial import inner membrane translocase subunit TIM50</fullName>
    </submittedName>
</protein>
<dbReference type="SUPFAM" id="SSF56784">
    <property type="entry name" value="HAD-like"/>
    <property type="match status" value="1"/>
</dbReference>
<evidence type="ECO:0000259" key="2">
    <source>
        <dbReference type="PROSITE" id="PS50969"/>
    </source>
</evidence>
<feature type="domain" description="FCP1 homology" evidence="2">
    <location>
        <begin position="184"/>
        <end position="288"/>
    </location>
</feature>
<dbReference type="InterPro" id="IPR004274">
    <property type="entry name" value="FCP1_dom"/>
</dbReference>
<keyword evidence="1" id="KW-0472">Membrane</keyword>
<dbReference type="SMART" id="SM00577">
    <property type="entry name" value="CPDc"/>
    <property type="match status" value="1"/>
</dbReference>
<keyword evidence="3" id="KW-1185">Reference proteome</keyword>
<accession>A0A1I7XLV4</accession>
<dbReference type="InterPro" id="IPR036412">
    <property type="entry name" value="HAD-like_sf"/>
</dbReference>